<dbReference type="SUPFAM" id="SSF74853">
    <property type="entry name" value="Lamin A/C globular tail domain"/>
    <property type="match status" value="1"/>
</dbReference>
<feature type="domain" description="LTD" evidence="7">
    <location>
        <begin position="431"/>
        <end position="556"/>
    </location>
</feature>
<dbReference type="InterPro" id="IPR039008">
    <property type="entry name" value="IF_rod_dom"/>
</dbReference>
<dbReference type="FunCoup" id="F2UP87">
    <property type="interactions" value="826"/>
</dbReference>
<dbReference type="Gene3D" id="1.20.5.170">
    <property type="match status" value="1"/>
</dbReference>
<evidence type="ECO:0000313" key="9">
    <source>
        <dbReference type="Proteomes" id="UP000007799"/>
    </source>
</evidence>
<dbReference type="Proteomes" id="UP000007799">
    <property type="component" value="Unassembled WGS sequence"/>
</dbReference>
<dbReference type="STRING" id="946362.F2UP87"/>
<dbReference type="PANTHER" id="PTHR45721">
    <property type="entry name" value="LAMIN DM0-RELATED"/>
    <property type="match status" value="1"/>
</dbReference>
<protein>
    <recommendedName>
        <fullName evidence="7">LTD domain-containing protein</fullName>
    </recommendedName>
</protein>
<dbReference type="GO" id="GO:0005882">
    <property type="term" value="C:intermediate filament"/>
    <property type="evidence" value="ECO:0007669"/>
    <property type="project" value="UniProtKB-KW"/>
</dbReference>
<dbReference type="SUPFAM" id="SSF90257">
    <property type="entry name" value="Myosin rod fragments"/>
    <property type="match status" value="1"/>
</dbReference>
<organism evidence="9">
    <name type="scientific">Salpingoeca rosetta (strain ATCC 50818 / BSB-021)</name>
    <dbReference type="NCBI Taxonomy" id="946362"/>
    <lineage>
        <taxon>Eukaryota</taxon>
        <taxon>Choanoflagellata</taxon>
        <taxon>Craspedida</taxon>
        <taxon>Salpingoecidae</taxon>
        <taxon>Salpingoeca</taxon>
    </lineage>
</organism>
<dbReference type="eggNOG" id="KOG0977">
    <property type="taxonomic scope" value="Eukaryota"/>
</dbReference>
<gene>
    <name evidence="8" type="ORF">PTSG_10006</name>
</gene>
<dbReference type="OrthoDB" id="102442at2759"/>
<keyword evidence="9" id="KW-1185">Reference proteome</keyword>
<evidence type="ECO:0000256" key="1">
    <source>
        <dbReference type="ARBA" id="ARBA00004123"/>
    </source>
</evidence>
<dbReference type="Pfam" id="PF00038">
    <property type="entry name" value="Filament"/>
    <property type="match status" value="1"/>
</dbReference>
<evidence type="ECO:0000259" key="7">
    <source>
        <dbReference type="PROSITE" id="PS51841"/>
    </source>
</evidence>
<feature type="coiled-coil region" evidence="5">
    <location>
        <begin position="16"/>
        <end position="50"/>
    </location>
</feature>
<keyword evidence="3 5" id="KW-0175">Coiled coil</keyword>
<evidence type="ECO:0000256" key="3">
    <source>
        <dbReference type="ARBA" id="ARBA00023054"/>
    </source>
</evidence>
<keyword evidence="2" id="KW-0403">Intermediate filament</keyword>
<accession>F2UP87</accession>
<feature type="coiled-coil region" evidence="5">
    <location>
        <begin position="80"/>
        <end position="142"/>
    </location>
</feature>
<dbReference type="Gene3D" id="2.60.40.1260">
    <property type="entry name" value="Lamin Tail domain"/>
    <property type="match status" value="1"/>
</dbReference>
<dbReference type="AlphaFoldDB" id="F2UP87"/>
<keyword evidence="4" id="KW-0539">Nucleus</keyword>
<evidence type="ECO:0000256" key="5">
    <source>
        <dbReference type="SAM" id="Coils"/>
    </source>
</evidence>
<dbReference type="PROSITE" id="PS51841">
    <property type="entry name" value="LTD"/>
    <property type="match status" value="1"/>
</dbReference>
<dbReference type="PANTHER" id="PTHR45721:SF11">
    <property type="entry name" value="LAMIN DM0-RELATED"/>
    <property type="match status" value="1"/>
</dbReference>
<dbReference type="InterPro" id="IPR001322">
    <property type="entry name" value="Lamin_tail_dom"/>
</dbReference>
<dbReference type="GO" id="GO:0005634">
    <property type="term" value="C:nucleus"/>
    <property type="evidence" value="ECO:0007669"/>
    <property type="project" value="UniProtKB-SubCell"/>
</dbReference>
<dbReference type="EMBL" id="GL832986">
    <property type="protein sequence ID" value="EGD79442.1"/>
    <property type="molecule type" value="Genomic_DNA"/>
</dbReference>
<evidence type="ECO:0000313" key="8">
    <source>
        <dbReference type="EMBL" id="EGD79442.1"/>
    </source>
</evidence>
<dbReference type="InParanoid" id="F2UP87"/>
<proteinExistence type="predicted"/>
<dbReference type="RefSeq" id="XP_004988923.1">
    <property type="nucleotide sequence ID" value="XM_004988866.1"/>
</dbReference>
<dbReference type="SUPFAM" id="SSF64593">
    <property type="entry name" value="Intermediate filament protein, coiled coil region"/>
    <property type="match status" value="1"/>
</dbReference>
<evidence type="ECO:0000256" key="4">
    <source>
        <dbReference type="ARBA" id="ARBA00023242"/>
    </source>
</evidence>
<feature type="region of interest" description="Disordered" evidence="6">
    <location>
        <begin position="402"/>
        <end position="428"/>
    </location>
</feature>
<dbReference type="KEGG" id="sre:PTSG_10006"/>
<evidence type="ECO:0000256" key="6">
    <source>
        <dbReference type="SAM" id="MobiDB-lite"/>
    </source>
</evidence>
<dbReference type="GeneID" id="16069465"/>
<name>F2UP87_SALR5</name>
<comment type="subcellular location">
    <subcellularLocation>
        <location evidence="1">Nucleus</location>
    </subcellularLocation>
</comment>
<evidence type="ECO:0000256" key="2">
    <source>
        <dbReference type="ARBA" id="ARBA00022754"/>
    </source>
</evidence>
<feature type="coiled-coil region" evidence="5">
    <location>
        <begin position="340"/>
        <end position="367"/>
    </location>
</feature>
<reference evidence="8" key="1">
    <citation type="submission" date="2009-08" db="EMBL/GenBank/DDBJ databases">
        <title>Annotation of Salpingoeca rosetta.</title>
        <authorList>
            <consortium name="The Broad Institute Genome Sequencing Platform"/>
            <person name="Russ C."/>
            <person name="Cuomo C."/>
            <person name="Burger G."/>
            <person name="Gray M.W."/>
            <person name="Holland P.W.H."/>
            <person name="King N."/>
            <person name="Lang F.B.F."/>
            <person name="Roger A.J."/>
            <person name="Ruiz-Trillo I."/>
            <person name="Young S.K."/>
            <person name="Zeng Q."/>
            <person name="Gargeya S."/>
            <person name="Alvarado L."/>
            <person name="Berlin A."/>
            <person name="Chapman S.B."/>
            <person name="Chen Z."/>
            <person name="Freedman E."/>
            <person name="Gellesch M."/>
            <person name="Goldberg J."/>
            <person name="Griggs A."/>
            <person name="Gujja S."/>
            <person name="Heilman E."/>
            <person name="Heiman D."/>
            <person name="Howarth C."/>
            <person name="Mehta T."/>
            <person name="Neiman D."/>
            <person name="Pearson M."/>
            <person name="Roberts A."/>
            <person name="Saif S."/>
            <person name="Shea T."/>
            <person name="Shenoy N."/>
            <person name="Sisk P."/>
            <person name="Stolte C."/>
            <person name="Sykes S."/>
            <person name="White J."/>
            <person name="Yandava C."/>
            <person name="Haas B."/>
            <person name="Nusbaum C."/>
            <person name="Birren B."/>
        </authorList>
    </citation>
    <scope>NUCLEOTIDE SEQUENCE [LARGE SCALE GENOMIC DNA]</scope>
    <source>
        <strain evidence="8">ATCC 50818</strain>
    </source>
</reference>
<sequence length="556" mass="62400">MADTASTPGSPQFRRRVKEREQLDELNNELAAYLVRVRELQKENGELTSQLEAIRFSRKRFESTATIKLEGQVNDLLEEIRRKTTEIGTLNHQVQDLRKQLNKTEGDALEATREKDDLAKQLNEALSKVQELEGQVSGLQRDVSQRDTTVTNLQRRVASLEADLGRQVDDTKRERLARLEAESRAQGLEDKLSSQDDMYQQQVTALEEQIKIGGTSGGLSEEDLEAALTEAKEHYKQAVNNFRTQMRSYFAQQPIIEPDTRGLEERARLQTEVIEWRSKYEDVKAQGATAQTEIEGLKSKLAGLEDVFAQIKKSHTDEIRHKEDFIFKLTKTMQDKDDLYRDLLDERIALDAEIDRYRRQLESALRMFEARSPGTGAPQMVASVRKTTRELVALSGRRAVSTKRRTAAQADGGDGGADGELGDGSPKAKMSRLAEEAHSFTVETNTQGALSVEDVDYREGQYILLKNTTASPLDLADWAVTVTNRDTQLGTFEFPAVTLAPGRSTRVIRGAGDGAEKLEGDVVWTEFPDLAAQPELAVYAFDPDDNESSTWAIMRD</sequence>
<dbReference type="Gene3D" id="1.10.287.1490">
    <property type="match status" value="1"/>
</dbReference>
<dbReference type="InterPro" id="IPR036415">
    <property type="entry name" value="Lamin_tail_dom_sf"/>
</dbReference>